<organism evidence="2 3">
    <name type="scientific">Aphis glycines</name>
    <name type="common">Soybean aphid</name>
    <dbReference type="NCBI Taxonomy" id="307491"/>
    <lineage>
        <taxon>Eukaryota</taxon>
        <taxon>Metazoa</taxon>
        <taxon>Ecdysozoa</taxon>
        <taxon>Arthropoda</taxon>
        <taxon>Hexapoda</taxon>
        <taxon>Insecta</taxon>
        <taxon>Pterygota</taxon>
        <taxon>Neoptera</taxon>
        <taxon>Paraneoptera</taxon>
        <taxon>Hemiptera</taxon>
        <taxon>Sternorrhyncha</taxon>
        <taxon>Aphidomorpha</taxon>
        <taxon>Aphidoidea</taxon>
        <taxon>Aphididae</taxon>
        <taxon>Aphidini</taxon>
        <taxon>Aphis</taxon>
        <taxon>Aphis</taxon>
    </lineage>
</organism>
<sequence length="233" mass="27555">MRTKLQRLKKYQKLKQKCRVSEKVQLKKSQNILKIKSRKEDDNLNNCTRLKSLFRRRLKMSGVIWIEMFMMTSSNTVSIERSVICMTYHYHLIIECGELLTFSHRCIEPFSPPKKKKKNSRSRREPIVINRARIGHFRLTHFYLITKEPGQSCDILHEKNVELCKNKQKKIVCLSKIAIPLTIVVTRFFGFNNIILKSTWIFLFVIFIPRRKITFGDVLSSGQSNRISTPSYR</sequence>
<dbReference type="EMBL" id="VYZN01000049">
    <property type="protein sequence ID" value="KAE9528126.1"/>
    <property type="molecule type" value="Genomic_DNA"/>
</dbReference>
<keyword evidence="3" id="KW-1185">Reference proteome</keyword>
<accession>A0A6G0T9J6</accession>
<evidence type="ECO:0000313" key="3">
    <source>
        <dbReference type="Proteomes" id="UP000475862"/>
    </source>
</evidence>
<dbReference type="AlphaFoldDB" id="A0A6G0T9J6"/>
<proteinExistence type="predicted"/>
<name>A0A6G0T9J6_APHGL</name>
<protein>
    <submittedName>
        <fullName evidence="2">Uncharacterized protein</fullName>
    </submittedName>
</protein>
<feature type="transmembrane region" description="Helical" evidence="1">
    <location>
        <begin position="194"/>
        <end position="210"/>
    </location>
</feature>
<evidence type="ECO:0000313" key="2">
    <source>
        <dbReference type="EMBL" id="KAE9528126.1"/>
    </source>
</evidence>
<dbReference type="Proteomes" id="UP000475862">
    <property type="component" value="Unassembled WGS sequence"/>
</dbReference>
<keyword evidence="1" id="KW-1133">Transmembrane helix</keyword>
<keyword evidence="1" id="KW-0472">Membrane</keyword>
<gene>
    <name evidence="2" type="ORF">AGLY_012548</name>
</gene>
<reference evidence="2 3" key="1">
    <citation type="submission" date="2019-08" db="EMBL/GenBank/DDBJ databases">
        <title>The genome of the soybean aphid Biotype 1, its phylome, world population structure and adaptation to the North American continent.</title>
        <authorList>
            <person name="Giordano R."/>
            <person name="Donthu R.K."/>
            <person name="Hernandez A.G."/>
            <person name="Wright C.L."/>
            <person name="Zimin A.V."/>
        </authorList>
    </citation>
    <scope>NUCLEOTIDE SEQUENCE [LARGE SCALE GENOMIC DNA]</scope>
    <source>
        <tissue evidence="2">Whole aphids</tissue>
    </source>
</reference>
<keyword evidence="1" id="KW-0812">Transmembrane</keyword>
<evidence type="ECO:0000256" key="1">
    <source>
        <dbReference type="SAM" id="Phobius"/>
    </source>
</evidence>
<comment type="caution">
    <text evidence="2">The sequence shown here is derived from an EMBL/GenBank/DDBJ whole genome shotgun (WGS) entry which is preliminary data.</text>
</comment>